<proteinExistence type="inferred from homology"/>
<dbReference type="GO" id="GO:0045454">
    <property type="term" value="P:cell redox homeostasis"/>
    <property type="evidence" value="ECO:0007669"/>
    <property type="project" value="TreeGrafter"/>
</dbReference>
<evidence type="ECO:0000256" key="3">
    <source>
        <dbReference type="ARBA" id="ARBA00013017"/>
    </source>
</evidence>
<evidence type="ECO:0000313" key="16">
    <source>
        <dbReference type="Proteomes" id="UP000078529"/>
    </source>
</evidence>
<dbReference type="GO" id="GO:0034599">
    <property type="term" value="P:cellular response to oxidative stress"/>
    <property type="evidence" value="ECO:0007669"/>
    <property type="project" value="TreeGrafter"/>
</dbReference>
<comment type="caution">
    <text evidence="15">The sequence shown here is derived from an EMBL/GenBank/DDBJ whole genome shotgun (WGS) entry which is preliminary data.</text>
</comment>
<feature type="domain" description="Thioredoxin" evidence="14">
    <location>
        <begin position="4"/>
        <end position="157"/>
    </location>
</feature>
<reference evidence="15 16" key="1">
    <citation type="journal article" date="2016" name="Front. Microbiol.">
        <title>Genomic Resource of Rice Seed Associated Bacteria.</title>
        <authorList>
            <person name="Midha S."/>
            <person name="Bansal K."/>
            <person name="Sharma S."/>
            <person name="Kumar N."/>
            <person name="Patil P.P."/>
            <person name="Chaudhry V."/>
            <person name="Patil P.B."/>
        </authorList>
    </citation>
    <scope>NUCLEOTIDE SEQUENCE [LARGE SCALE GENOMIC DNA]</scope>
    <source>
        <strain evidence="15 16">NS365</strain>
    </source>
</reference>
<sequence>MSIPNAGQECPDFALPESDGSIVTKASLKGRAFVLYFYPKDDTSGCTTEAIEFTALIRQFEALGVSVFGVSPDSVQKHCRFRDKHDLKVHLLADEDKNLLQAFGVWAEKSMYGRKYWGVERTTALIDADGRVVRVWQKVKAGGHAAEVLEAAQSFKSPQA</sequence>
<dbReference type="GO" id="GO:0008379">
    <property type="term" value="F:thioredoxin peroxidase activity"/>
    <property type="evidence" value="ECO:0007669"/>
    <property type="project" value="TreeGrafter"/>
</dbReference>
<comment type="catalytic activity">
    <reaction evidence="12">
        <text>a hydroperoxide + [thioredoxin]-dithiol = an alcohol + [thioredoxin]-disulfide + H2O</text>
        <dbReference type="Rhea" id="RHEA:62620"/>
        <dbReference type="Rhea" id="RHEA-COMP:10698"/>
        <dbReference type="Rhea" id="RHEA-COMP:10700"/>
        <dbReference type="ChEBI" id="CHEBI:15377"/>
        <dbReference type="ChEBI" id="CHEBI:29950"/>
        <dbReference type="ChEBI" id="CHEBI:30879"/>
        <dbReference type="ChEBI" id="CHEBI:35924"/>
        <dbReference type="ChEBI" id="CHEBI:50058"/>
        <dbReference type="EC" id="1.11.1.24"/>
    </reaction>
</comment>
<dbReference type="CDD" id="cd03017">
    <property type="entry name" value="PRX_BCP"/>
    <property type="match status" value="1"/>
</dbReference>
<evidence type="ECO:0000256" key="12">
    <source>
        <dbReference type="ARBA" id="ARBA00049091"/>
    </source>
</evidence>
<evidence type="ECO:0000256" key="8">
    <source>
        <dbReference type="ARBA" id="ARBA00023284"/>
    </source>
</evidence>
<evidence type="ECO:0000256" key="2">
    <source>
        <dbReference type="ARBA" id="ARBA00011245"/>
    </source>
</evidence>
<dbReference type="EC" id="1.11.1.24" evidence="3"/>
<keyword evidence="8" id="KW-0676">Redox-active center</keyword>
<keyword evidence="7" id="KW-1015">Disulfide bond</keyword>
<keyword evidence="16" id="KW-1185">Reference proteome</keyword>
<keyword evidence="6" id="KW-0560">Oxidoreductase</keyword>
<dbReference type="PANTHER" id="PTHR42801:SF4">
    <property type="entry name" value="AHPC_TSA FAMILY PROTEIN"/>
    <property type="match status" value="1"/>
</dbReference>
<dbReference type="Pfam" id="PF00578">
    <property type="entry name" value="AhpC-TSA"/>
    <property type="match status" value="1"/>
</dbReference>
<evidence type="ECO:0000256" key="9">
    <source>
        <dbReference type="ARBA" id="ARBA00032824"/>
    </source>
</evidence>
<evidence type="ECO:0000256" key="6">
    <source>
        <dbReference type="ARBA" id="ARBA00023002"/>
    </source>
</evidence>
<evidence type="ECO:0000256" key="1">
    <source>
        <dbReference type="ARBA" id="ARBA00003330"/>
    </source>
</evidence>
<keyword evidence="4" id="KW-0575">Peroxidase</keyword>
<comment type="similarity">
    <text evidence="10">Belongs to the peroxiredoxin family. BCP/PrxQ subfamily.</text>
</comment>
<dbReference type="Gene3D" id="3.40.30.10">
    <property type="entry name" value="Glutaredoxin"/>
    <property type="match status" value="1"/>
</dbReference>
<comment type="function">
    <text evidence="1">Thiol-specific peroxidase that catalyzes the reduction of hydrogen peroxide and organic hydroperoxides to water and alcohols, respectively. Plays a role in cell protection against oxidative stress by detoxifying peroxides and as sensor of hydrogen peroxide-mediated signaling events.</text>
</comment>
<evidence type="ECO:0000256" key="7">
    <source>
        <dbReference type="ARBA" id="ARBA00023157"/>
    </source>
</evidence>
<dbReference type="FunFam" id="3.40.30.10:FF:000007">
    <property type="entry name" value="Thioredoxin-dependent thiol peroxidase"/>
    <property type="match status" value="1"/>
</dbReference>
<evidence type="ECO:0000256" key="4">
    <source>
        <dbReference type="ARBA" id="ARBA00022559"/>
    </source>
</evidence>
<dbReference type="InterPro" id="IPR013766">
    <property type="entry name" value="Thioredoxin_domain"/>
</dbReference>
<dbReference type="InterPro" id="IPR024706">
    <property type="entry name" value="Peroxiredoxin_AhpC-typ"/>
</dbReference>
<dbReference type="GO" id="GO:0005737">
    <property type="term" value="C:cytoplasm"/>
    <property type="evidence" value="ECO:0007669"/>
    <property type="project" value="TreeGrafter"/>
</dbReference>
<evidence type="ECO:0000256" key="5">
    <source>
        <dbReference type="ARBA" id="ARBA00022862"/>
    </source>
</evidence>
<dbReference type="PANTHER" id="PTHR42801">
    <property type="entry name" value="THIOREDOXIN-DEPENDENT PEROXIDE REDUCTASE"/>
    <property type="match status" value="1"/>
</dbReference>
<evidence type="ECO:0000313" key="15">
    <source>
        <dbReference type="EMBL" id="KTR08598.1"/>
    </source>
</evidence>
<gene>
    <name evidence="15" type="ORF">NS365_00490</name>
</gene>
<dbReference type="PIRSF" id="PIRSF000239">
    <property type="entry name" value="AHPC"/>
    <property type="match status" value="1"/>
</dbReference>
<dbReference type="SUPFAM" id="SSF52833">
    <property type="entry name" value="Thioredoxin-like"/>
    <property type="match status" value="1"/>
</dbReference>
<dbReference type="Proteomes" id="UP000078529">
    <property type="component" value="Unassembled WGS sequence"/>
</dbReference>
<evidence type="ECO:0000256" key="11">
    <source>
        <dbReference type="ARBA" id="ARBA00042639"/>
    </source>
</evidence>
<evidence type="ECO:0000256" key="13">
    <source>
        <dbReference type="PIRSR" id="PIRSR000239-1"/>
    </source>
</evidence>
<organism evidence="15 16">
    <name type="scientific">Aureimonas ureilytica</name>
    <dbReference type="NCBI Taxonomy" id="401562"/>
    <lineage>
        <taxon>Bacteria</taxon>
        <taxon>Pseudomonadati</taxon>
        <taxon>Pseudomonadota</taxon>
        <taxon>Alphaproteobacteria</taxon>
        <taxon>Hyphomicrobiales</taxon>
        <taxon>Aurantimonadaceae</taxon>
        <taxon>Aureimonas</taxon>
    </lineage>
</organism>
<dbReference type="EMBL" id="LDQA01000001">
    <property type="protein sequence ID" value="KTR08598.1"/>
    <property type="molecule type" value="Genomic_DNA"/>
</dbReference>
<accession>A0A147DBQ1</accession>
<name>A0A147DBQ1_9HYPH</name>
<dbReference type="InterPro" id="IPR036249">
    <property type="entry name" value="Thioredoxin-like_sf"/>
</dbReference>
<dbReference type="PATRIC" id="fig|401562.4.peg.95"/>
<evidence type="ECO:0000256" key="10">
    <source>
        <dbReference type="ARBA" id="ARBA00038489"/>
    </source>
</evidence>
<evidence type="ECO:0000259" key="14">
    <source>
        <dbReference type="PROSITE" id="PS51352"/>
    </source>
</evidence>
<protein>
    <recommendedName>
        <fullName evidence="3">thioredoxin-dependent peroxiredoxin</fullName>
        <ecNumber evidence="3">1.11.1.24</ecNumber>
    </recommendedName>
    <alternativeName>
        <fullName evidence="9">Thioredoxin peroxidase</fullName>
    </alternativeName>
    <alternativeName>
        <fullName evidence="11">Thioredoxin-dependent peroxiredoxin Bcp</fullName>
    </alternativeName>
</protein>
<dbReference type="InterPro" id="IPR000866">
    <property type="entry name" value="AhpC/TSA"/>
</dbReference>
<feature type="active site" description="Cysteine sulfenic acid (-SOH) intermediate; for peroxidase activity" evidence="13">
    <location>
        <position position="46"/>
    </location>
</feature>
<dbReference type="AlphaFoldDB" id="A0A147DBQ1"/>
<dbReference type="InterPro" id="IPR050924">
    <property type="entry name" value="Peroxiredoxin_BCP/PrxQ"/>
</dbReference>
<comment type="subunit">
    <text evidence="2">Monomer.</text>
</comment>
<dbReference type="PROSITE" id="PS51352">
    <property type="entry name" value="THIOREDOXIN_2"/>
    <property type="match status" value="1"/>
</dbReference>
<keyword evidence="5" id="KW-0049">Antioxidant</keyword>